<name>A0ABW9GZH8_9FIRM</name>
<dbReference type="RefSeq" id="WP_408977577.1">
    <property type="nucleotide sequence ID" value="NZ_JBJUVG010000008.1"/>
</dbReference>
<proteinExistence type="inferred from homology"/>
<comment type="similarity">
    <text evidence="1 2">Belongs to the BioY family.</text>
</comment>
<comment type="caution">
    <text evidence="4">The sequence shown here is derived from an EMBL/GenBank/DDBJ whole genome shotgun (WGS) entry which is preliminary data.</text>
</comment>
<feature type="transmembrane region" description="Helical" evidence="3">
    <location>
        <begin position="143"/>
        <end position="166"/>
    </location>
</feature>
<dbReference type="PANTHER" id="PTHR34295">
    <property type="entry name" value="BIOTIN TRANSPORTER BIOY"/>
    <property type="match status" value="1"/>
</dbReference>
<dbReference type="InterPro" id="IPR003784">
    <property type="entry name" value="BioY"/>
</dbReference>
<dbReference type="PIRSF" id="PIRSF016661">
    <property type="entry name" value="BioY"/>
    <property type="match status" value="1"/>
</dbReference>
<organism evidence="4 5">
    <name type="scientific">Peptococcus simiae</name>
    <dbReference type="NCBI Taxonomy" id="1643805"/>
    <lineage>
        <taxon>Bacteria</taxon>
        <taxon>Bacillati</taxon>
        <taxon>Bacillota</taxon>
        <taxon>Clostridia</taxon>
        <taxon>Eubacteriales</taxon>
        <taxon>Peptococcaceae</taxon>
        <taxon>Peptococcus</taxon>
    </lineage>
</organism>
<feature type="transmembrane region" description="Helical" evidence="3">
    <location>
        <begin position="12"/>
        <end position="29"/>
    </location>
</feature>
<accession>A0ABW9GZH8</accession>
<evidence type="ECO:0000256" key="2">
    <source>
        <dbReference type="PIRNR" id="PIRNR016661"/>
    </source>
</evidence>
<keyword evidence="3" id="KW-0812">Transmembrane</keyword>
<sequence>MTAQKIKTRDMTFIAVFAAVLAVLSQLAIPMPSGVPITLQTFALALIGYTLGAKRGAIAVLVYLLLGAVGVPVFANFKAGAAALLGPTGGFLWAFWLAALFCGLKRDAGPLPALASGFLGLLVLYAAGVFQFILLTGNGLVEAVLMCVAPFVIKDVLSIVLGYFLAQQIRRRLPL</sequence>
<keyword evidence="2" id="KW-0813">Transport</keyword>
<evidence type="ECO:0000256" key="1">
    <source>
        <dbReference type="ARBA" id="ARBA00010692"/>
    </source>
</evidence>
<dbReference type="Gene3D" id="1.10.1760.20">
    <property type="match status" value="1"/>
</dbReference>
<keyword evidence="5" id="KW-1185">Reference proteome</keyword>
<keyword evidence="2" id="KW-1003">Cell membrane</keyword>
<feature type="transmembrane region" description="Helical" evidence="3">
    <location>
        <begin position="35"/>
        <end position="51"/>
    </location>
</feature>
<keyword evidence="3" id="KW-1133">Transmembrane helix</keyword>
<feature type="transmembrane region" description="Helical" evidence="3">
    <location>
        <begin position="114"/>
        <end position="137"/>
    </location>
</feature>
<evidence type="ECO:0000313" key="5">
    <source>
        <dbReference type="Proteomes" id="UP001631949"/>
    </source>
</evidence>
<feature type="transmembrane region" description="Helical" evidence="3">
    <location>
        <begin position="81"/>
        <end position="102"/>
    </location>
</feature>
<evidence type="ECO:0000256" key="3">
    <source>
        <dbReference type="SAM" id="Phobius"/>
    </source>
</evidence>
<gene>
    <name evidence="4" type="ORF">ACKQTC_06255</name>
</gene>
<evidence type="ECO:0000313" key="4">
    <source>
        <dbReference type="EMBL" id="MFM9413963.1"/>
    </source>
</evidence>
<dbReference type="Proteomes" id="UP001631949">
    <property type="component" value="Unassembled WGS sequence"/>
</dbReference>
<dbReference type="PANTHER" id="PTHR34295:SF1">
    <property type="entry name" value="BIOTIN TRANSPORTER BIOY"/>
    <property type="match status" value="1"/>
</dbReference>
<protein>
    <recommendedName>
        <fullName evidence="2">Biotin transporter</fullName>
    </recommendedName>
</protein>
<comment type="subcellular location">
    <subcellularLocation>
        <location evidence="2">Cell membrane</location>
        <topology evidence="2">Multi-pass membrane protein</topology>
    </subcellularLocation>
</comment>
<keyword evidence="2 3" id="KW-0472">Membrane</keyword>
<dbReference type="Pfam" id="PF02632">
    <property type="entry name" value="BioY"/>
    <property type="match status" value="1"/>
</dbReference>
<dbReference type="EMBL" id="JBJUVG010000008">
    <property type="protein sequence ID" value="MFM9413963.1"/>
    <property type="molecule type" value="Genomic_DNA"/>
</dbReference>
<reference evidence="4 5" key="1">
    <citation type="journal article" date="2016" name="Int. J. Syst. Evol. Microbiol.">
        <title>Peptococcus simiae sp. nov., isolated from rhesus macaque faeces and emended description of the genus Peptococcus.</title>
        <authorList>
            <person name="Shkoporov A.N."/>
            <person name="Efimov B.A."/>
            <person name="Kondova I."/>
            <person name="Ouwerling B."/>
            <person name="Chaplin A.V."/>
            <person name="Shcherbakova V.A."/>
            <person name="Langermans J.A.M."/>
        </authorList>
    </citation>
    <scope>NUCLEOTIDE SEQUENCE [LARGE SCALE GENOMIC DNA]</scope>
    <source>
        <strain evidence="4 5">M108</strain>
    </source>
</reference>
<feature type="transmembrane region" description="Helical" evidence="3">
    <location>
        <begin position="58"/>
        <end position="75"/>
    </location>
</feature>